<comment type="caution">
    <text evidence="3">The sequence shown here is derived from an EMBL/GenBank/DDBJ whole genome shotgun (WGS) entry which is preliminary data.</text>
</comment>
<sequence>MSTSSMDMSTAPVPSVTPSHILSALKAYAPAGTPARSMSLPTPAATPVASKKTGDNETVTKVRELGLHSRLLLLTMLLASRRLEAGLTVSGSSASGLPSSRSPVKRSQTFATLPMATIKTSMDITQLYAYYSALLTRAEHAVFTPVSRSEFGDLAGVLEVIGLVSLSSVSLPGTPTKSGRKGLTRSASFGGTKNVGQEVYFVLDLRLDEVARGLGISDTGTGPSADVREEERMFSIKPWRIDPVLRVPSLLLRFLSFFIIFFGLIQCLSVVYIYHPLCSASSSK</sequence>
<organism evidence="3 4">
    <name type="scientific">Grifola frondosa</name>
    <name type="common">Maitake</name>
    <name type="synonym">Polyporus frondosus</name>
    <dbReference type="NCBI Taxonomy" id="5627"/>
    <lineage>
        <taxon>Eukaryota</taxon>
        <taxon>Fungi</taxon>
        <taxon>Dikarya</taxon>
        <taxon>Basidiomycota</taxon>
        <taxon>Agaricomycotina</taxon>
        <taxon>Agaricomycetes</taxon>
        <taxon>Polyporales</taxon>
        <taxon>Grifolaceae</taxon>
        <taxon>Grifola</taxon>
    </lineage>
</organism>
<evidence type="ECO:0000313" key="4">
    <source>
        <dbReference type="Proteomes" id="UP000092993"/>
    </source>
</evidence>
<dbReference type="EMBL" id="LUGG01000022">
    <property type="protein sequence ID" value="OBZ68325.1"/>
    <property type="molecule type" value="Genomic_DNA"/>
</dbReference>
<reference evidence="3 4" key="1">
    <citation type="submission" date="2016-03" db="EMBL/GenBank/DDBJ databases">
        <title>Whole genome sequencing of Grifola frondosa 9006-11.</title>
        <authorList>
            <person name="Min B."/>
            <person name="Park H."/>
            <person name="Kim J.-G."/>
            <person name="Cho H."/>
            <person name="Oh Y.-L."/>
            <person name="Kong W.-S."/>
            <person name="Choi I.-G."/>
        </authorList>
    </citation>
    <scope>NUCLEOTIDE SEQUENCE [LARGE SCALE GENOMIC DNA]</scope>
    <source>
        <strain evidence="3 4">9006-11</strain>
    </source>
</reference>
<evidence type="ECO:0000256" key="1">
    <source>
        <dbReference type="SAM" id="MobiDB-lite"/>
    </source>
</evidence>
<dbReference type="Proteomes" id="UP000092993">
    <property type="component" value="Unassembled WGS sequence"/>
</dbReference>
<name>A0A1C7LU25_GRIFR</name>
<accession>A0A1C7LU25</accession>
<dbReference type="AlphaFoldDB" id="A0A1C7LU25"/>
<feature type="transmembrane region" description="Helical" evidence="2">
    <location>
        <begin position="250"/>
        <end position="274"/>
    </location>
</feature>
<protein>
    <submittedName>
        <fullName evidence="3">Uncharacterized protein</fullName>
    </submittedName>
</protein>
<keyword evidence="2" id="KW-1133">Transmembrane helix</keyword>
<proteinExistence type="predicted"/>
<dbReference type="STRING" id="5627.A0A1C7LU25"/>
<keyword evidence="2" id="KW-0472">Membrane</keyword>
<keyword evidence="4" id="KW-1185">Reference proteome</keyword>
<feature type="region of interest" description="Disordered" evidence="1">
    <location>
        <begin position="33"/>
        <end position="56"/>
    </location>
</feature>
<evidence type="ECO:0000256" key="2">
    <source>
        <dbReference type="SAM" id="Phobius"/>
    </source>
</evidence>
<gene>
    <name evidence="3" type="ORF">A0H81_11916</name>
</gene>
<evidence type="ECO:0000313" key="3">
    <source>
        <dbReference type="EMBL" id="OBZ68325.1"/>
    </source>
</evidence>
<keyword evidence="2" id="KW-0812">Transmembrane</keyword>
<dbReference type="OrthoDB" id="1926878at2759"/>